<dbReference type="Proteomes" id="UP000177309">
    <property type="component" value="Unassembled WGS sequence"/>
</dbReference>
<accession>A0A1F4TLH9</accession>
<feature type="domain" description="Uncharacterized protein TP-0789" evidence="1">
    <location>
        <begin position="125"/>
        <end position="239"/>
    </location>
</feature>
<dbReference type="EMBL" id="MEUI01000031">
    <property type="protein sequence ID" value="OGC33581.1"/>
    <property type="molecule type" value="Genomic_DNA"/>
</dbReference>
<dbReference type="AlphaFoldDB" id="A0A1F4TLH9"/>
<proteinExistence type="predicted"/>
<evidence type="ECO:0000313" key="3">
    <source>
        <dbReference type="Proteomes" id="UP000177309"/>
    </source>
</evidence>
<dbReference type="InterPro" id="IPR033399">
    <property type="entry name" value="TP_0789-like"/>
</dbReference>
<gene>
    <name evidence="2" type="ORF">A2462_02735</name>
</gene>
<evidence type="ECO:0000259" key="1">
    <source>
        <dbReference type="Pfam" id="PF17131"/>
    </source>
</evidence>
<protein>
    <recommendedName>
        <fullName evidence="1">Uncharacterized protein TP-0789 domain-containing protein</fullName>
    </recommendedName>
</protein>
<sequence>MGDFDVAKVGCSTDFSTISGAAVSPDTQRTIISAIENNFNLGKYSADLYIGFNKDGRNKSWTARLVSLQGGKDDFRCAKFGTKLKDNRQSRREAGVVITKRDQAFSKKDPNQPSFSALPGVNTGIFDTDYSPQDMLDSLNLLANYDVEKFTSFTSQGNKYYHIMLKKKANGEGFYRRREMIVDANKNVPVQIRLYTKNTRKPYKVMAVKSKPFAKRAFPYSYDITACWRTSTTNITLGDLKEEASTTEANYCKGS</sequence>
<dbReference type="Pfam" id="PF17131">
    <property type="entry name" value="LolA_like"/>
    <property type="match status" value="1"/>
</dbReference>
<organism evidence="2 3">
    <name type="scientific">candidate division WOR-1 bacterium RIFOXYC2_FULL_41_25</name>
    <dbReference type="NCBI Taxonomy" id="1802586"/>
    <lineage>
        <taxon>Bacteria</taxon>
        <taxon>Bacillati</taxon>
        <taxon>Saganbacteria</taxon>
    </lineage>
</organism>
<dbReference type="Gene3D" id="2.50.20.10">
    <property type="entry name" value="Lipoprotein localisation LolA/LolB/LppX"/>
    <property type="match status" value="1"/>
</dbReference>
<comment type="caution">
    <text evidence="2">The sequence shown here is derived from an EMBL/GenBank/DDBJ whole genome shotgun (WGS) entry which is preliminary data.</text>
</comment>
<evidence type="ECO:0000313" key="2">
    <source>
        <dbReference type="EMBL" id="OGC33581.1"/>
    </source>
</evidence>
<reference evidence="2 3" key="1">
    <citation type="journal article" date="2016" name="Nat. Commun.">
        <title>Thousands of microbial genomes shed light on interconnected biogeochemical processes in an aquifer system.</title>
        <authorList>
            <person name="Anantharaman K."/>
            <person name="Brown C.T."/>
            <person name="Hug L.A."/>
            <person name="Sharon I."/>
            <person name="Castelle C.J."/>
            <person name="Probst A.J."/>
            <person name="Thomas B.C."/>
            <person name="Singh A."/>
            <person name="Wilkins M.J."/>
            <person name="Karaoz U."/>
            <person name="Brodie E.L."/>
            <person name="Williams K.H."/>
            <person name="Hubbard S.S."/>
            <person name="Banfield J.F."/>
        </authorList>
    </citation>
    <scope>NUCLEOTIDE SEQUENCE [LARGE SCALE GENOMIC DNA]</scope>
</reference>
<name>A0A1F4TLH9_UNCSA</name>